<dbReference type="InterPro" id="IPR014721">
    <property type="entry name" value="Ribsml_uS5_D2-typ_fold_subgr"/>
</dbReference>
<dbReference type="VEuPathDB" id="PlasmoDB:PY17X_1142800"/>
<dbReference type="AlphaFoldDB" id="A0A077Y7P9"/>
<dbReference type="PANTHER" id="PTHR48444:SF1">
    <property type="entry name" value="DNA TOPOISOMERASE 6 SUBUNIT B"/>
    <property type="match status" value="1"/>
</dbReference>
<evidence type="ECO:0000313" key="5">
    <source>
        <dbReference type="Proteomes" id="UP000072904"/>
    </source>
</evidence>
<dbReference type="OMA" id="HTFVQNF"/>
<reference evidence="3" key="2">
    <citation type="submission" date="2014-05" db="EMBL/GenBank/DDBJ databases">
        <authorList>
            <person name="Aslett M.A."/>
            <person name="De Silva N."/>
        </authorList>
    </citation>
    <scope>NUCLEOTIDE SEQUENCE</scope>
    <source>
        <strain evidence="3">17X</strain>
    </source>
</reference>
<protein>
    <submittedName>
        <fullName evidence="3">DNA topoisomerase 6 subunit B, putative</fullName>
    </submittedName>
</protein>
<dbReference type="VEuPathDB" id="PlasmoDB:PY02844"/>
<gene>
    <name evidence="3" type="ORF">PY17X_1142800</name>
    <name evidence="2" type="ORF">PYYM_1143800</name>
</gene>
<evidence type="ECO:0000313" key="2">
    <source>
        <dbReference type="EMBL" id="CDU19115.1"/>
    </source>
</evidence>
<dbReference type="Proteomes" id="UP000072904">
    <property type="component" value="Chromosome 11"/>
</dbReference>
<dbReference type="SUPFAM" id="SSF55874">
    <property type="entry name" value="ATPase domain of HSP90 chaperone/DNA topoisomerase II/histidine kinase"/>
    <property type="match status" value="1"/>
</dbReference>
<reference evidence="3" key="4">
    <citation type="submission" date="2019-05" db="EMBL/GenBank/DDBJ databases">
        <authorList>
            <consortium name="Pathogen Informatics"/>
        </authorList>
    </citation>
    <scope>NUCLEOTIDE SEQUENCE</scope>
    <source>
        <strain evidence="3">17X</strain>
    </source>
</reference>
<dbReference type="RefSeq" id="XP_022812488.1">
    <property type="nucleotide sequence ID" value="XM_022956614.1"/>
</dbReference>
<dbReference type="Pfam" id="PF13589">
    <property type="entry name" value="HATPase_c_3"/>
    <property type="match status" value="1"/>
</dbReference>
<dbReference type="GeneID" id="3830000"/>
<dbReference type="KEGG" id="pyo:PY17X_1142800"/>
<reference evidence="2" key="3">
    <citation type="submission" date="2014-05" db="EMBL/GenBank/DDBJ databases">
        <authorList>
            <person name="Aslett A.Martin."/>
            <person name="De Silva Nishadi"/>
        </authorList>
    </citation>
    <scope>NUCLEOTIDE SEQUENCE</scope>
    <source>
        <strain evidence="2">YM</strain>
    </source>
</reference>
<evidence type="ECO:0000313" key="3">
    <source>
        <dbReference type="EMBL" id="VTZ79700.1"/>
    </source>
</evidence>
<evidence type="ECO:0000256" key="1">
    <source>
        <dbReference type="SAM" id="MobiDB-lite"/>
    </source>
</evidence>
<dbReference type="PANTHER" id="PTHR48444">
    <property type="entry name" value="DNA TOPOISOMERASE 6 SUBUNIT B"/>
    <property type="match status" value="1"/>
</dbReference>
<dbReference type="EMBL" id="LK934639">
    <property type="protein sequence ID" value="CDU19115.1"/>
    <property type="molecule type" value="Genomic_DNA"/>
</dbReference>
<dbReference type="InterPro" id="IPR036890">
    <property type="entry name" value="HATPase_C_sf"/>
</dbReference>
<dbReference type="Proteomes" id="UP000072874">
    <property type="component" value="Chromosome 11"/>
</dbReference>
<name>A0A077Y7P9_PLAYE</name>
<dbReference type="Gene3D" id="3.30.565.10">
    <property type="entry name" value="Histidine kinase-like ATPase, C-terminal domain"/>
    <property type="match status" value="1"/>
</dbReference>
<dbReference type="GO" id="GO:0016853">
    <property type="term" value="F:isomerase activity"/>
    <property type="evidence" value="ECO:0007669"/>
    <property type="project" value="UniProtKB-KW"/>
</dbReference>
<dbReference type="VEuPathDB" id="PlasmoDB:PYYM_1143800"/>
<organism evidence="2 5">
    <name type="scientific">Plasmodium yoelii</name>
    <dbReference type="NCBI Taxonomy" id="5861"/>
    <lineage>
        <taxon>Eukaryota</taxon>
        <taxon>Sar</taxon>
        <taxon>Alveolata</taxon>
        <taxon>Apicomplexa</taxon>
        <taxon>Aconoidasida</taxon>
        <taxon>Haemosporida</taxon>
        <taxon>Plasmodiidae</taxon>
        <taxon>Plasmodium</taxon>
        <taxon>Plasmodium (Vinckeia)</taxon>
    </lineage>
</organism>
<feature type="compositionally biased region" description="Basic and acidic residues" evidence="1">
    <location>
        <begin position="522"/>
        <end position="537"/>
    </location>
</feature>
<reference evidence="4 5" key="1">
    <citation type="journal article" date="2014" name="BMC Biol.">
        <title>A comprehensive evaluation of rodent malaria parasite genomes and gene expression.</title>
        <authorList>
            <person name="Otto T.D."/>
            <person name="Bohme U."/>
            <person name="Jackson A.P."/>
            <person name="Hunt M."/>
            <person name="Franke-Fayard B."/>
            <person name="Hoeijmakers W.A."/>
            <person name="Religa A.A."/>
            <person name="Robertson L."/>
            <person name="Sanders M."/>
            <person name="Ogun S.A."/>
            <person name="Cunningham D."/>
            <person name="Erhart A."/>
            <person name="Billker O."/>
            <person name="Khan S.M."/>
            <person name="Stunnenberg H.G."/>
            <person name="Langhorne J."/>
            <person name="Holder A.A."/>
            <person name="Waters A.P."/>
            <person name="Newbold C.I."/>
            <person name="Pain A."/>
            <person name="Berriman M."/>
            <person name="Janse C.J."/>
        </authorList>
    </citation>
    <scope>NUCLEOTIDE SEQUENCE [LARGE SCALE GENOMIC DNA]</scope>
    <source>
        <strain evidence="3 4">17X</strain>
        <strain evidence="2 5">YM</strain>
    </source>
</reference>
<dbReference type="EMBL" id="LM993665">
    <property type="protein sequence ID" value="VTZ79700.1"/>
    <property type="molecule type" value="Genomic_DNA"/>
</dbReference>
<dbReference type="OrthoDB" id="1562195at2759"/>
<sequence>MNESEEKNSNSTYSFFFKNLSVTGFYEENCLFMTVKELFDNSIDALCNNKGGENFDEEGEGTREKKIEIEIKEYGNNSSFYEIICRDNGEGIEVKDLEKISEMFLTSKEECITSGKFGIGLKTILLYSFKTAYGFLHIKIKVKKNKIWDFILVLDKNLNHTFVQNFKEYIDDTWEWTIEISVILKINNNYISDQKIHSYIKLFLLWKKNITVKYIHNPNGEQSIYTYSNNSDTSEENILSMLSDNSINMIFKKDFITSYNYDVNMYVNVRKSEKIIPYEHGHNIGFLFLIRYVNSMPLLRTSSSDCSITVDFRNFLKYHGPQFGIELPTIENRDEMTLEELTIPSCFDELNKVSNIFTVKRSEKSTWNIMIIGIDVRGRDISFVSLSKNCIKEGEYLSNLIKKCSINLYNNIKKELPQEFENISDYQLRQALDIYGVQLASSLSKIILKGHEEFKNKIFFLLNEKKKKKNNSTCEQEEYNNNYTSYDENILTKELYSHIREKIILNEKTYENPKTKIQLTDDSNKSHYKNDPSKDDSYSDDDGDYK</sequence>
<dbReference type="VEuPathDB" id="PlasmoDB:Py17XNL_001105818"/>
<feature type="region of interest" description="Disordered" evidence="1">
    <location>
        <begin position="514"/>
        <end position="546"/>
    </location>
</feature>
<evidence type="ECO:0000313" key="4">
    <source>
        <dbReference type="Proteomes" id="UP000072874"/>
    </source>
</evidence>
<accession>A0A077Y7P9</accession>
<proteinExistence type="predicted"/>
<keyword evidence="3" id="KW-0413">Isomerase</keyword>
<dbReference type="Gene3D" id="3.30.230.10">
    <property type="match status" value="1"/>
</dbReference>